<protein>
    <submittedName>
        <fullName evidence="1">Uncharacterized protein</fullName>
    </submittedName>
</protein>
<sequence>MIELAWKILNTKFGDQRKLMNMPLTEITNLQPNSWFHKQHGSNG</sequence>
<keyword evidence="2" id="KW-1185">Reference proteome</keyword>
<dbReference type="Proteomes" id="UP001159428">
    <property type="component" value="Unassembled WGS sequence"/>
</dbReference>
<comment type="caution">
    <text evidence="1">The sequence shown here is derived from an EMBL/GenBank/DDBJ whole genome shotgun (WGS) entry which is preliminary data.</text>
</comment>
<name>A0AAU9WZL3_9CNID</name>
<dbReference type="EMBL" id="CALNXJ010000026">
    <property type="protein sequence ID" value="CAH3131759.1"/>
    <property type="molecule type" value="Genomic_DNA"/>
</dbReference>
<accession>A0AAU9WZL3</accession>
<gene>
    <name evidence="1" type="ORF">PMEA_00014818</name>
</gene>
<proteinExistence type="predicted"/>
<reference evidence="1 2" key="1">
    <citation type="submission" date="2022-05" db="EMBL/GenBank/DDBJ databases">
        <authorList>
            <consortium name="Genoscope - CEA"/>
            <person name="William W."/>
        </authorList>
    </citation>
    <scope>NUCLEOTIDE SEQUENCE [LARGE SCALE GENOMIC DNA]</scope>
</reference>
<evidence type="ECO:0000313" key="1">
    <source>
        <dbReference type="EMBL" id="CAH3131759.1"/>
    </source>
</evidence>
<organism evidence="1 2">
    <name type="scientific">Pocillopora meandrina</name>
    <dbReference type="NCBI Taxonomy" id="46732"/>
    <lineage>
        <taxon>Eukaryota</taxon>
        <taxon>Metazoa</taxon>
        <taxon>Cnidaria</taxon>
        <taxon>Anthozoa</taxon>
        <taxon>Hexacorallia</taxon>
        <taxon>Scleractinia</taxon>
        <taxon>Astrocoeniina</taxon>
        <taxon>Pocilloporidae</taxon>
        <taxon>Pocillopora</taxon>
    </lineage>
</organism>
<dbReference type="AlphaFoldDB" id="A0AAU9WZL3"/>
<evidence type="ECO:0000313" key="2">
    <source>
        <dbReference type="Proteomes" id="UP001159428"/>
    </source>
</evidence>